<dbReference type="AlphaFoldDB" id="A0A166E6G7"/>
<dbReference type="EMBL" id="KV417604">
    <property type="protein sequence ID" value="KZP15441.1"/>
    <property type="molecule type" value="Genomic_DNA"/>
</dbReference>
<accession>A0A166E6G7</accession>
<protein>
    <submittedName>
        <fullName evidence="1">Uncharacterized protein</fullName>
    </submittedName>
</protein>
<evidence type="ECO:0000313" key="2">
    <source>
        <dbReference type="Proteomes" id="UP000076532"/>
    </source>
</evidence>
<organism evidence="1 2">
    <name type="scientific">Athelia psychrophila</name>
    <dbReference type="NCBI Taxonomy" id="1759441"/>
    <lineage>
        <taxon>Eukaryota</taxon>
        <taxon>Fungi</taxon>
        <taxon>Dikarya</taxon>
        <taxon>Basidiomycota</taxon>
        <taxon>Agaricomycotina</taxon>
        <taxon>Agaricomycetes</taxon>
        <taxon>Agaricomycetidae</taxon>
        <taxon>Atheliales</taxon>
        <taxon>Atheliaceae</taxon>
        <taxon>Athelia</taxon>
    </lineage>
</organism>
<proteinExistence type="predicted"/>
<reference evidence="1 2" key="1">
    <citation type="journal article" date="2016" name="Mol. Biol. Evol.">
        <title>Comparative Genomics of Early-Diverging Mushroom-Forming Fungi Provides Insights into the Origins of Lignocellulose Decay Capabilities.</title>
        <authorList>
            <person name="Nagy L.G."/>
            <person name="Riley R."/>
            <person name="Tritt A."/>
            <person name="Adam C."/>
            <person name="Daum C."/>
            <person name="Floudas D."/>
            <person name="Sun H."/>
            <person name="Yadav J.S."/>
            <person name="Pangilinan J."/>
            <person name="Larsson K.H."/>
            <person name="Matsuura K."/>
            <person name="Barry K."/>
            <person name="Labutti K."/>
            <person name="Kuo R."/>
            <person name="Ohm R.A."/>
            <person name="Bhattacharya S.S."/>
            <person name="Shirouzu T."/>
            <person name="Yoshinaga Y."/>
            <person name="Martin F.M."/>
            <person name="Grigoriev I.V."/>
            <person name="Hibbett D.S."/>
        </authorList>
    </citation>
    <scope>NUCLEOTIDE SEQUENCE [LARGE SCALE GENOMIC DNA]</scope>
    <source>
        <strain evidence="1 2">CBS 109695</strain>
    </source>
</reference>
<evidence type="ECO:0000313" key="1">
    <source>
        <dbReference type="EMBL" id="KZP15441.1"/>
    </source>
</evidence>
<gene>
    <name evidence="1" type="ORF">FIBSPDRAFT_795421</name>
</gene>
<dbReference type="OrthoDB" id="3041043at2759"/>
<sequence length="409" mass="47403">MSLDFNFQSLSLEDKSKAAAHADGRESLWRLDPDFTVQIDCVARLLVVEEITDAILESSGVLEIFSFRRTCRLGKRAVDSYNGRAFNVNRNLLRFFDDPESFRALQERTNTLISGSFALALLDRTVYPESDLDLYTHPGFARVVSEWLHGEGYQLIRRGEEVDWEETVVDNWRNLTRPDQGQEDDAPDMEPYDSSFPEAHAVYNWNRDGRTVQIISCTRCPFAAILGFHSTVVLNFISHRASYSLYPKATFAQRTGIPLEPVTDRQELALQKYKTRGWNIERSFTWDRTSDFQPYDCQRRAGDAYSWCLPDSSRINRAASSQDNIVDPSSAYGFKLIGIKYKMQYTVITAPILRLHYTIAGDALPAVIAQQLDLHWRRHRRTLERLPLEERPKRWIWKDEWLQKKLSEC</sequence>
<name>A0A166E6G7_9AGAM</name>
<dbReference type="STRING" id="436010.A0A166E6G7"/>
<keyword evidence="2" id="KW-1185">Reference proteome</keyword>
<dbReference type="Proteomes" id="UP000076532">
    <property type="component" value="Unassembled WGS sequence"/>
</dbReference>